<evidence type="ECO:0000313" key="2">
    <source>
        <dbReference type="EMBL" id="KAF0760983.1"/>
    </source>
</evidence>
<dbReference type="PROSITE" id="PS50878">
    <property type="entry name" value="RT_POL"/>
    <property type="match status" value="1"/>
</dbReference>
<dbReference type="InterPro" id="IPR000477">
    <property type="entry name" value="RT_dom"/>
</dbReference>
<proteinExistence type="predicted"/>
<sequence>MLSPQVQLMAFEDDVAIICTCEILCHMQEEIMKITISRIIRYITENGLELAIHKTEVLVLSHRRKHNSISIKIDGHLISSKPNINYLGLQVDSRMKFSNHAELASERATTAVKSLNIIMPNFGGPKECYRWLIASVNNPRLIYAAQIRQDTISTKAINYLKAIQSRSTLRVICAYRTISYNEATNIVWYPPLYLLPKEKREWGNADNDRWTFRVIGNIRKWYSCKHGQASYFLTQVLIGHGSFGHYLKRFKIRKNDNIKLLRAANDTVEHAVCNCDAWFNARRTLCIYLGIDELLPDNLSSLLVTANIPFNRYF</sequence>
<accession>A0A6G0YTI1</accession>
<organism evidence="2 3">
    <name type="scientific">Aphis craccivora</name>
    <name type="common">Cowpea aphid</name>
    <dbReference type="NCBI Taxonomy" id="307492"/>
    <lineage>
        <taxon>Eukaryota</taxon>
        <taxon>Metazoa</taxon>
        <taxon>Ecdysozoa</taxon>
        <taxon>Arthropoda</taxon>
        <taxon>Hexapoda</taxon>
        <taxon>Insecta</taxon>
        <taxon>Pterygota</taxon>
        <taxon>Neoptera</taxon>
        <taxon>Paraneoptera</taxon>
        <taxon>Hemiptera</taxon>
        <taxon>Sternorrhyncha</taxon>
        <taxon>Aphidomorpha</taxon>
        <taxon>Aphidoidea</taxon>
        <taxon>Aphididae</taxon>
        <taxon>Aphidini</taxon>
        <taxon>Aphis</taxon>
        <taxon>Aphis</taxon>
    </lineage>
</organism>
<comment type="caution">
    <text evidence="2">The sequence shown here is derived from an EMBL/GenBank/DDBJ whole genome shotgun (WGS) entry which is preliminary data.</text>
</comment>
<protein>
    <submittedName>
        <fullName evidence="2">Reverse transcriptase domain-containing protein</fullName>
    </submittedName>
</protein>
<feature type="domain" description="Reverse transcriptase" evidence="1">
    <location>
        <begin position="1"/>
        <end position="91"/>
    </location>
</feature>
<gene>
    <name evidence="2" type="ORF">FWK35_00006565</name>
</gene>
<keyword evidence="2" id="KW-0808">Transferase</keyword>
<dbReference type="GO" id="GO:0003964">
    <property type="term" value="F:RNA-directed DNA polymerase activity"/>
    <property type="evidence" value="ECO:0007669"/>
    <property type="project" value="UniProtKB-KW"/>
</dbReference>
<reference evidence="2 3" key="1">
    <citation type="submission" date="2019-08" db="EMBL/GenBank/DDBJ databases">
        <title>Whole genome of Aphis craccivora.</title>
        <authorList>
            <person name="Voronova N.V."/>
            <person name="Shulinski R.S."/>
            <person name="Bandarenka Y.V."/>
            <person name="Zhorov D.G."/>
            <person name="Warner D."/>
        </authorList>
    </citation>
    <scope>NUCLEOTIDE SEQUENCE [LARGE SCALE GENOMIC DNA]</scope>
    <source>
        <strain evidence="2">180601</strain>
        <tissue evidence="2">Whole Body</tissue>
    </source>
</reference>
<name>A0A6G0YTI1_APHCR</name>
<evidence type="ECO:0000259" key="1">
    <source>
        <dbReference type="PROSITE" id="PS50878"/>
    </source>
</evidence>
<keyword evidence="2" id="KW-0695">RNA-directed DNA polymerase</keyword>
<evidence type="ECO:0000313" key="3">
    <source>
        <dbReference type="Proteomes" id="UP000478052"/>
    </source>
</evidence>
<keyword evidence="2" id="KW-0548">Nucleotidyltransferase</keyword>
<dbReference type="AlphaFoldDB" id="A0A6G0YTI1"/>
<dbReference type="OrthoDB" id="415822at2759"/>
<keyword evidence="3" id="KW-1185">Reference proteome</keyword>
<dbReference type="EMBL" id="VUJU01002522">
    <property type="protein sequence ID" value="KAF0760983.1"/>
    <property type="molecule type" value="Genomic_DNA"/>
</dbReference>
<dbReference type="Proteomes" id="UP000478052">
    <property type="component" value="Unassembled WGS sequence"/>
</dbReference>